<proteinExistence type="predicted"/>
<organism evidence="1 2">
    <name type="scientific">Roseateles asaccharophilus</name>
    <dbReference type="NCBI Taxonomy" id="582607"/>
    <lineage>
        <taxon>Bacteria</taxon>
        <taxon>Pseudomonadati</taxon>
        <taxon>Pseudomonadota</taxon>
        <taxon>Betaproteobacteria</taxon>
        <taxon>Burkholderiales</taxon>
        <taxon>Sphaerotilaceae</taxon>
        <taxon>Roseateles</taxon>
    </lineage>
</organism>
<evidence type="ECO:0000313" key="2">
    <source>
        <dbReference type="Proteomes" id="UP000295357"/>
    </source>
</evidence>
<dbReference type="Proteomes" id="UP000295357">
    <property type="component" value="Unassembled WGS sequence"/>
</dbReference>
<comment type="caution">
    <text evidence="1">The sequence shown here is derived from an EMBL/GenBank/DDBJ whole genome shotgun (WGS) entry which is preliminary data.</text>
</comment>
<evidence type="ECO:0000313" key="1">
    <source>
        <dbReference type="EMBL" id="TDP09361.1"/>
    </source>
</evidence>
<accession>A0A4R6N2N5</accession>
<gene>
    <name evidence="1" type="ORF">DFR39_105199</name>
</gene>
<dbReference type="EMBL" id="SNXE01000005">
    <property type="protein sequence ID" value="TDP09361.1"/>
    <property type="molecule type" value="Genomic_DNA"/>
</dbReference>
<dbReference type="AlphaFoldDB" id="A0A4R6N2N5"/>
<keyword evidence="2" id="KW-1185">Reference proteome</keyword>
<name>A0A4R6N2N5_9BURK</name>
<reference evidence="1 2" key="1">
    <citation type="submission" date="2019-03" db="EMBL/GenBank/DDBJ databases">
        <title>Genomic Encyclopedia of Type Strains, Phase IV (KMG-IV): sequencing the most valuable type-strain genomes for metagenomic binning, comparative biology and taxonomic classification.</title>
        <authorList>
            <person name="Goeker M."/>
        </authorList>
    </citation>
    <scope>NUCLEOTIDE SEQUENCE [LARGE SCALE GENOMIC DNA]</scope>
    <source>
        <strain evidence="1 2">DSM 25082</strain>
    </source>
</reference>
<protein>
    <submittedName>
        <fullName evidence="1">Uncharacterized protein</fullName>
    </submittedName>
</protein>
<sequence>MQDPTIFAVLQIIYKLSPALLASVQPETVAHGNDEEFDLIDRVRSGTATAVGDALLPGDGKLTADQVESVFELFAEEIEDYLEFSMMNTCRWTLLETCEAQH</sequence>